<evidence type="ECO:0000256" key="1">
    <source>
        <dbReference type="ARBA" id="ARBA00022741"/>
    </source>
</evidence>
<keyword evidence="5" id="KW-1185">Reference proteome</keyword>
<dbReference type="GO" id="GO:0035556">
    <property type="term" value="P:intracellular signal transduction"/>
    <property type="evidence" value="ECO:0007669"/>
    <property type="project" value="InterPro"/>
</dbReference>
<sequence>MTVPEVSPAVHGRGERKQITAVFIDVVGFSDIASTADAEDLEVWLEDYYEQSRQIVEAHDGEVTEYLGDGVVALFGLSQADELTAPKAVNAAIKAVTEINTGYQGKISVQLRAGVATGEVAVRANRGGSLPRATGMVTTLAQRIQERATPGTVMIAESTKLLLRGGLAIKAVPDQQLKGFAEAQTLYQPSHTSAVAQEAEASSFFVGRRAELDRIAANNRPSLIIGQAGMGKTALTQKVAAGADAVTTIAADGVHTRASYQPFNDWLIARMGGGLPSFDDIKKKFPTLDLDTQRALALSLGLPDGQRLLAEKSNVAVKALIENSFWQAIQIAHPKGLLIVEDLHWLDNASFGVLVAILNSADPAVHQILMTSREDTKISKYLEGLPIDMIPLDKMDDADARSMLAALSNGAVAEDKQAALIEKAAGVPLFLSQLFQRSLTEEGEDGAIPGSLMDLLAAQIDATGPSKQVLQCGAVIGRNFDLPTLRAIASEHEPLIPHLDKACARGVLDQESTDTWTFSHALLHQAAYQGLLRRTRIAYHSDIASYLQEHRADAVHRNPTILADHLSLAQQHVPAVQNYLAVSQWALFQGAFDDAEAHVLAALSLCEEAPDDVDMTDLEIACHTALGSIHVQTMGFTADPAKQAFEEVERLATTKAKYSAANCPAFYGSFSHAILSGDRAGAVRFGNMFLDTLANVPDADEDSEIRIGSYNVQVALNFYSGNFQQQFKDFAALREVYDITKHGAMITNYGVDIFAAAQMFEPVGRAIVGDTHLVDPLSAETDEHQVKLNIPVMEPYAKIWGAVPLYYAGQTDRAIARVKEGIATAHSQTAAFWQITGAAWLNVMDPAQSETDEGLAGFDTVIKTHEAVGALVGLPYFRAHYAVALARHDRFEEAYQSSYRAVRECEASGLHCWFPEVLRLHAKVCQMSRRFDDANIYVARAIDVAKKQGALLWSLRALLDQHALGVDNTATLRDICDALPKQAPPPELAQAQAILDAA</sequence>
<dbReference type="Pfam" id="PF00211">
    <property type="entry name" value="Guanylate_cyc"/>
    <property type="match status" value="1"/>
</dbReference>
<dbReference type="SMART" id="SM00044">
    <property type="entry name" value="CYCc"/>
    <property type="match status" value="1"/>
</dbReference>
<dbReference type="KEGG" id="yrh:AABB31_02850"/>
<dbReference type="CDD" id="cd07302">
    <property type="entry name" value="CHD"/>
    <property type="match status" value="1"/>
</dbReference>
<dbReference type="SUPFAM" id="SSF52540">
    <property type="entry name" value="P-loop containing nucleoside triphosphate hydrolases"/>
    <property type="match status" value="1"/>
</dbReference>
<dbReference type="GO" id="GO:0009190">
    <property type="term" value="P:cyclic nucleotide biosynthetic process"/>
    <property type="evidence" value="ECO:0007669"/>
    <property type="project" value="InterPro"/>
</dbReference>
<dbReference type="GO" id="GO:0004016">
    <property type="term" value="F:adenylate cyclase activity"/>
    <property type="evidence" value="ECO:0007669"/>
    <property type="project" value="TreeGrafter"/>
</dbReference>
<reference evidence="4" key="1">
    <citation type="submission" date="2024-08" db="EMBL/GenBank/DDBJ databases">
        <title>Phylogenomic analyses of a clade within the roseobacter group suggest taxonomic reassignments of species of the genera Aestuariivita, Citreicella, Loktanella, Nautella, Pelagibaca, Ruegeria, Thalassobius, Thiobacimonas and Tropicibacter, and the proposal o.</title>
        <authorList>
            <person name="Jeon C.O."/>
        </authorList>
    </citation>
    <scope>NUCLEOTIDE SEQUENCE</scope>
    <source>
        <strain evidence="4">SS1-5</strain>
    </source>
</reference>
<evidence type="ECO:0000313" key="4">
    <source>
        <dbReference type="EMBL" id="WZU67914.2"/>
    </source>
</evidence>
<dbReference type="PANTHER" id="PTHR16305:SF28">
    <property type="entry name" value="GUANYLATE CYCLASE DOMAIN-CONTAINING PROTEIN"/>
    <property type="match status" value="1"/>
</dbReference>
<name>A0AAN0MAV0_9RHOB</name>
<dbReference type="SUPFAM" id="SSF48452">
    <property type="entry name" value="TPR-like"/>
    <property type="match status" value="1"/>
</dbReference>
<dbReference type="AlphaFoldDB" id="A0AAN0MAV0"/>
<dbReference type="GO" id="GO:0005737">
    <property type="term" value="C:cytoplasm"/>
    <property type="evidence" value="ECO:0007669"/>
    <property type="project" value="TreeGrafter"/>
</dbReference>
<dbReference type="InterPro" id="IPR001054">
    <property type="entry name" value="A/G_cyclase"/>
</dbReference>
<dbReference type="RefSeq" id="WP_373634994.1">
    <property type="nucleotide sequence ID" value="NZ_CP151767.2"/>
</dbReference>
<accession>A0AAN0MAV0</accession>
<feature type="domain" description="Guanylate cyclase" evidence="3">
    <location>
        <begin position="20"/>
        <end position="145"/>
    </location>
</feature>
<dbReference type="InterPro" id="IPR029787">
    <property type="entry name" value="Nucleotide_cyclase"/>
</dbReference>
<dbReference type="PANTHER" id="PTHR16305">
    <property type="entry name" value="TESTICULAR SOLUBLE ADENYLYL CYCLASE"/>
    <property type="match status" value="1"/>
</dbReference>
<gene>
    <name evidence="4" type="ORF">AABB31_02850</name>
</gene>
<dbReference type="InterPro" id="IPR011990">
    <property type="entry name" value="TPR-like_helical_dom_sf"/>
</dbReference>
<keyword evidence="2" id="KW-0067">ATP-binding</keyword>
<keyword evidence="1" id="KW-0547">Nucleotide-binding</keyword>
<proteinExistence type="predicted"/>
<evidence type="ECO:0000256" key="2">
    <source>
        <dbReference type="ARBA" id="ARBA00022840"/>
    </source>
</evidence>
<dbReference type="Gene3D" id="3.30.70.1230">
    <property type="entry name" value="Nucleotide cyclase"/>
    <property type="match status" value="1"/>
</dbReference>
<dbReference type="GO" id="GO:0003677">
    <property type="term" value="F:DNA binding"/>
    <property type="evidence" value="ECO:0007669"/>
    <property type="project" value="UniProtKB-KW"/>
</dbReference>
<dbReference type="GO" id="GO:0006355">
    <property type="term" value="P:regulation of DNA-templated transcription"/>
    <property type="evidence" value="ECO:0007669"/>
    <property type="project" value="InterPro"/>
</dbReference>
<dbReference type="GO" id="GO:0005524">
    <property type="term" value="F:ATP binding"/>
    <property type="evidence" value="ECO:0007669"/>
    <property type="project" value="UniProtKB-KW"/>
</dbReference>
<dbReference type="PROSITE" id="PS50125">
    <property type="entry name" value="GUANYLATE_CYCLASE_2"/>
    <property type="match status" value="1"/>
</dbReference>
<dbReference type="EMBL" id="CP151767">
    <property type="protein sequence ID" value="WZU67914.2"/>
    <property type="molecule type" value="Genomic_DNA"/>
</dbReference>
<dbReference type="InterPro" id="IPR027417">
    <property type="entry name" value="P-loop_NTPase"/>
</dbReference>
<organism evidence="4 5">
    <name type="scientific">Yoonia rhodophyticola</name>
    <dbReference type="NCBI Taxonomy" id="3137370"/>
    <lineage>
        <taxon>Bacteria</taxon>
        <taxon>Pseudomonadati</taxon>
        <taxon>Pseudomonadota</taxon>
        <taxon>Alphaproteobacteria</taxon>
        <taxon>Rhodobacterales</taxon>
        <taxon>Paracoccaceae</taxon>
        <taxon>Yoonia</taxon>
    </lineage>
</organism>
<dbReference type="SUPFAM" id="SSF55073">
    <property type="entry name" value="Nucleotide cyclase"/>
    <property type="match status" value="1"/>
</dbReference>
<dbReference type="Proteomes" id="UP001470809">
    <property type="component" value="Chromosome"/>
</dbReference>
<evidence type="ECO:0000313" key="5">
    <source>
        <dbReference type="Proteomes" id="UP001470809"/>
    </source>
</evidence>
<evidence type="ECO:0000259" key="3">
    <source>
        <dbReference type="PROSITE" id="PS50125"/>
    </source>
</evidence>
<protein>
    <submittedName>
        <fullName evidence="4">Adenylate/guanylate cyclase domain-containing protein</fullName>
    </submittedName>
</protein>